<dbReference type="InterPro" id="IPR003395">
    <property type="entry name" value="RecF/RecN/SMC_N"/>
</dbReference>
<feature type="coiled-coil region" evidence="6">
    <location>
        <begin position="664"/>
        <end position="768"/>
    </location>
</feature>
<evidence type="ECO:0000256" key="7">
    <source>
        <dbReference type="SAM" id="MobiDB-lite"/>
    </source>
</evidence>
<dbReference type="Pfam" id="PF02463">
    <property type="entry name" value="SMC_N"/>
    <property type="match status" value="1"/>
</dbReference>
<dbReference type="GO" id="GO:0030261">
    <property type="term" value="P:chromosome condensation"/>
    <property type="evidence" value="ECO:0007669"/>
    <property type="project" value="InterPro"/>
</dbReference>
<dbReference type="PIRSF" id="PIRSF005719">
    <property type="entry name" value="SMC"/>
    <property type="match status" value="1"/>
</dbReference>
<dbReference type="PATRIC" id="fig|742823.3.peg.1612"/>
<dbReference type="AlphaFoldDB" id="K1KGT9"/>
<evidence type="ECO:0000259" key="8">
    <source>
        <dbReference type="Pfam" id="PF02463"/>
    </source>
</evidence>
<feature type="coiled-coil region" evidence="6">
    <location>
        <begin position="981"/>
        <end position="1018"/>
    </location>
</feature>
<dbReference type="eggNOG" id="COG1196">
    <property type="taxonomic scope" value="Bacteria"/>
</dbReference>
<dbReference type="GO" id="GO:0005694">
    <property type="term" value="C:chromosome"/>
    <property type="evidence" value="ECO:0007669"/>
    <property type="project" value="InterPro"/>
</dbReference>
<dbReference type="STRING" id="742823.HMPREF9465_01619"/>
<sequence>MRLRQIKLAGFKSFADPALIELEHPVVGIVGPNGCGKSNIIDAVRWVLGEARVSELRGSSSMRELIFAGSTTRHALGRASVELILTNDDGRLKGAWSEFGEISVKRVVTAEGQSAYYINHQQVRRRDVQEIFLGTGLGPRSYAIISQGMISNFIRAKPEEMRVYLEEAAGVSLYRERRRETESLLSQTRGNLERVRDMQAVKEEEAARLEGEAQLAGKWRALTDERNAAESLWYWIQYEDVKRTLDGIAADIARGEAEIEARKADAAREAASLPALESAAREAEAKELEAAAGLRQAERALTKAEAEERRQRERRAGAERAAAEAREAKAAKERRLAETVSAREAQASETDELEETIALSGEEEAAAQEEVLSAEDALNDVNARAAEARRAESDAKAQARVALARLEAAERRAEDLRQRLLRLAASEGTLEAPDKEGLEAMKLDFEEAQAAAEEARALEEEAAEAAAEARRRRDAANEAYFAALAQEKETAAKLNALEAVEAGAQAKGRLAEFEAAEGLDGLPRLSEALSADPEWVTAVEAVVGSRLGARFLSRLGMAQGYESRRPPAAISFVERGETQEGRPALELDGVRLEPITSHVRCRSSDATAALADAAANVYCVKSLSEGLALRAWLPEGVTLVTPKGDRLTSRSLVVWTASDPGQSVLSRQQEISALRDRLHELEDRLGKLDDDRNAAGAAAEAAERTARTSAQGARAAEAGVADLRLRIKAAEAAVAAHETRLADLRRSREELEAEGEEARALAEEAGVAADEAEAASERAVRAAAGFTSELARADMRFKTKTAALAAVRHKAELARAKLRQLSESARLYAQSEAALRNDIAREEARLVEASRLLEESAKVLGDAASAAALKVLEEAERAHAARRDATAAARLALTEAQGRWQAAQADVMPMTEALGVKRVEQQMKESLRTQFEERLDELKADRTDLARRAAERPQKAQSLRAKVLRLISEIAGLGPVNHAALEHLEAVRRTLEATARQVEDLEKGIETLEAAIRKIDAETRGRLRETFEEVNGHFAETFSELFGGGVASLVMSGDDVLNAGVEVKAQPPGKKNAGVKQLSGGEQALAATALVFAIFRLNPAPFCLLDEVDAPLDEANQARLAGLCRRMSSETQFLMITHHRVTMEFAGALVGVTMKEPGVSRVVSVDIENAVRMAN</sequence>
<organism evidence="9 10">
    <name type="scientific">Sutterella wadsworthensis 2_1_59BFAA</name>
    <dbReference type="NCBI Taxonomy" id="742823"/>
    <lineage>
        <taxon>Bacteria</taxon>
        <taxon>Pseudomonadati</taxon>
        <taxon>Pseudomonadota</taxon>
        <taxon>Betaproteobacteria</taxon>
        <taxon>Burkholderiales</taxon>
        <taxon>Sutterellaceae</taxon>
        <taxon>Sutterella</taxon>
    </lineage>
</organism>
<keyword evidence="2 6" id="KW-0547">Nucleotide-binding</keyword>
<dbReference type="InterPro" id="IPR027417">
    <property type="entry name" value="P-loop_NTPase"/>
</dbReference>
<dbReference type="SUPFAM" id="SSF75553">
    <property type="entry name" value="Smc hinge domain"/>
    <property type="match status" value="1"/>
</dbReference>
<dbReference type="Gene3D" id="3.40.50.300">
    <property type="entry name" value="P-loop containing nucleotide triphosphate hydrolases"/>
    <property type="match status" value="2"/>
</dbReference>
<protein>
    <recommendedName>
        <fullName evidence="6">Chromosome partition protein Smc</fullName>
    </recommendedName>
</protein>
<dbReference type="HOGENOM" id="CLU_001042_2_2_4"/>
<feature type="binding site" evidence="6">
    <location>
        <begin position="32"/>
        <end position="39"/>
    </location>
    <ligand>
        <name>ATP</name>
        <dbReference type="ChEBI" id="CHEBI:30616"/>
    </ligand>
</feature>
<gene>
    <name evidence="6" type="primary">smc</name>
    <name evidence="9" type="ORF">HMPREF9465_01619</name>
</gene>
<feature type="coiled-coil region" evidence="6">
    <location>
        <begin position="804"/>
        <end position="852"/>
    </location>
</feature>
<dbReference type="Proteomes" id="UP000005835">
    <property type="component" value="Unassembled WGS sequence"/>
</dbReference>
<name>K1KGT9_9BURK</name>
<dbReference type="NCBIfam" id="TIGR02168">
    <property type="entry name" value="SMC_prok_B"/>
    <property type="match status" value="1"/>
</dbReference>
<dbReference type="GO" id="GO:0007062">
    <property type="term" value="P:sister chromatid cohesion"/>
    <property type="evidence" value="ECO:0007669"/>
    <property type="project" value="InterPro"/>
</dbReference>
<dbReference type="InterPro" id="IPR036277">
    <property type="entry name" value="SMC_hinge_sf"/>
</dbReference>
<keyword evidence="10" id="KW-1185">Reference proteome</keyword>
<evidence type="ECO:0000256" key="5">
    <source>
        <dbReference type="ARBA" id="ARBA00023125"/>
    </source>
</evidence>
<dbReference type="PANTHER" id="PTHR43977">
    <property type="entry name" value="STRUCTURAL MAINTENANCE OF CHROMOSOMES PROTEIN 3"/>
    <property type="match status" value="1"/>
</dbReference>
<dbReference type="GO" id="GO:0006260">
    <property type="term" value="P:DNA replication"/>
    <property type="evidence" value="ECO:0007669"/>
    <property type="project" value="UniProtKB-UniRule"/>
</dbReference>
<dbReference type="HAMAP" id="MF_01894">
    <property type="entry name" value="Smc_prok"/>
    <property type="match status" value="1"/>
</dbReference>
<dbReference type="GO" id="GO:0005737">
    <property type="term" value="C:cytoplasm"/>
    <property type="evidence" value="ECO:0007669"/>
    <property type="project" value="UniProtKB-SubCell"/>
</dbReference>
<comment type="subunit">
    <text evidence="6">Homodimer.</text>
</comment>
<evidence type="ECO:0000313" key="9">
    <source>
        <dbReference type="EMBL" id="EKB30929.1"/>
    </source>
</evidence>
<dbReference type="SUPFAM" id="SSF52540">
    <property type="entry name" value="P-loop containing nucleoside triphosphate hydrolases"/>
    <property type="match status" value="1"/>
</dbReference>
<evidence type="ECO:0000313" key="10">
    <source>
        <dbReference type="Proteomes" id="UP000005835"/>
    </source>
</evidence>
<dbReference type="RefSeq" id="WP_005435890.1">
    <property type="nucleotide sequence ID" value="NZ_JH815517.1"/>
</dbReference>
<comment type="function">
    <text evidence="6">Required for chromosome condensation and partitioning.</text>
</comment>
<dbReference type="GO" id="GO:0007059">
    <property type="term" value="P:chromosome segregation"/>
    <property type="evidence" value="ECO:0007669"/>
    <property type="project" value="UniProtKB-UniRule"/>
</dbReference>
<evidence type="ECO:0000256" key="2">
    <source>
        <dbReference type="ARBA" id="ARBA00022741"/>
    </source>
</evidence>
<keyword evidence="5 6" id="KW-0238">DNA-binding</keyword>
<dbReference type="EMBL" id="ADMG01000035">
    <property type="protein sequence ID" value="EKB30929.1"/>
    <property type="molecule type" value="Genomic_DNA"/>
</dbReference>
<accession>K1KGT9</accession>
<evidence type="ECO:0000256" key="6">
    <source>
        <dbReference type="HAMAP-Rule" id="MF_01894"/>
    </source>
</evidence>
<dbReference type="InterPro" id="IPR011890">
    <property type="entry name" value="SMC_prok"/>
</dbReference>
<evidence type="ECO:0000256" key="1">
    <source>
        <dbReference type="ARBA" id="ARBA00022490"/>
    </source>
</evidence>
<evidence type="ECO:0000256" key="3">
    <source>
        <dbReference type="ARBA" id="ARBA00022840"/>
    </source>
</evidence>
<feature type="compositionally biased region" description="Basic and acidic residues" evidence="7">
    <location>
        <begin position="299"/>
        <end position="337"/>
    </location>
</feature>
<comment type="subcellular location">
    <subcellularLocation>
        <location evidence="6">Cytoplasm</location>
    </subcellularLocation>
</comment>
<dbReference type="GO" id="GO:0003677">
    <property type="term" value="F:DNA binding"/>
    <property type="evidence" value="ECO:0007669"/>
    <property type="project" value="UniProtKB-UniRule"/>
</dbReference>
<dbReference type="GO" id="GO:0016887">
    <property type="term" value="F:ATP hydrolysis activity"/>
    <property type="evidence" value="ECO:0007669"/>
    <property type="project" value="InterPro"/>
</dbReference>
<comment type="caution">
    <text evidence="9">The sequence shown here is derived from an EMBL/GenBank/DDBJ whole genome shotgun (WGS) entry which is preliminary data.</text>
</comment>
<dbReference type="OrthoDB" id="9808768at2"/>
<keyword evidence="1 6" id="KW-0963">Cytoplasm</keyword>
<dbReference type="InterPro" id="IPR024704">
    <property type="entry name" value="SMC"/>
</dbReference>
<reference evidence="9 10" key="1">
    <citation type="submission" date="2012-05" db="EMBL/GenBank/DDBJ databases">
        <title>The Genome Sequence of Sutterella wadsworthensis 2_1_59BFAA.</title>
        <authorList>
            <consortium name="The Broad Institute Genome Sequencing Platform"/>
            <person name="Earl A."/>
            <person name="Ward D."/>
            <person name="Feldgarden M."/>
            <person name="Gevers D."/>
            <person name="Daigneault M."/>
            <person name="Strauss J."/>
            <person name="Allen-Vercoe E."/>
            <person name="Walker B."/>
            <person name="Young S.K."/>
            <person name="Zeng Q."/>
            <person name="Gargeya S."/>
            <person name="Fitzgerald M."/>
            <person name="Haas B."/>
            <person name="Abouelleil A."/>
            <person name="Alvarado L."/>
            <person name="Arachchi H.M."/>
            <person name="Berlin A.M."/>
            <person name="Chapman S.B."/>
            <person name="Goldberg J."/>
            <person name="Griggs A."/>
            <person name="Gujja S."/>
            <person name="Hansen M."/>
            <person name="Howarth C."/>
            <person name="Imamovic A."/>
            <person name="Larimer J."/>
            <person name="McCowen C."/>
            <person name="Montmayeur A."/>
            <person name="Murphy C."/>
            <person name="Neiman D."/>
            <person name="Pearson M."/>
            <person name="Priest M."/>
            <person name="Roberts A."/>
            <person name="Saif S."/>
            <person name="Shea T."/>
            <person name="Sisk P."/>
            <person name="Sykes S."/>
            <person name="Wortman J."/>
            <person name="Nusbaum C."/>
            <person name="Birren B."/>
        </authorList>
    </citation>
    <scope>NUCLEOTIDE SEQUENCE [LARGE SCALE GENOMIC DNA]</scope>
    <source>
        <strain evidence="9 10">2_1_59BFAA</strain>
    </source>
</reference>
<keyword evidence="4 6" id="KW-0175">Coiled coil</keyword>
<evidence type="ECO:0000256" key="4">
    <source>
        <dbReference type="ARBA" id="ARBA00023054"/>
    </source>
</evidence>
<dbReference type="GO" id="GO:0005524">
    <property type="term" value="F:ATP binding"/>
    <property type="evidence" value="ECO:0007669"/>
    <property type="project" value="UniProtKB-UniRule"/>
</dbReference>
<feature type="region of interest" description="Disordered" evidence="7">
    <location>
        <begin position="299"/>
        <end position="355"/>
    </location>
</feature>
<comment type="similarity">
    <text evidence="6">Belongs to the SMC family.</text>
</comment>
<feature type="coiled-coil region" evidence="6">
    <location>
        <begin position="364"/>
        <end position="479"/>
    </location>
</feature>
<comment type="domain">
    <text evidence="6">Contains large globular domains required for ATP hydrolysis at each terminus and a third globular domain forming a flexible hinge near the middle of the molecule. These domains are separated by coiled-coil structures.</text>
</comment>
<feature type="domain" description="RecF/RecN/SMC N-terminal" evidence="8">
    <location>
        <begin position="3"/>
        <end position="1160"/>
    </location>
</feature>
<keyword evidence="3 6" id="KW-0067">ATP-binding</keyword>
<proteinExistence type="inferred from homology"/>